<feature type="region of interest" description="Disordered" evidence="1">
    <location>
        <begin position="169"/>
        <end position="207"/>
    </location>
</feature>
<dbReference type="HOGENOM" id="CLU_1328240_0_0_1"/>
<dbReference type="EnsemblPlants" id="OPUNC03G33680.1">
    <property type="protein sequence ID" value="OPUNC03G33680.1"/>
    <property type="gene ID" value="OPUNC03G33680"/>
</dbReference>
<proteinExistence type="predicted"/>
<accession>A0A0E0KJW7</accession>
<sequence>MASTAATTQRSDSLLPLDFGSRQSWGFDSFDAESSMRRMKLEALVADAPNLSSLILKTEKGLFPSIHAVDKNSIVFFSHLPNEIGGVYIIYDTIVKALSMIPSDPPRFEFKMARTTRPLIARRHAAGVDDESYALVLMGKKPLVAGEDKPAVEGDDLVTWQDVLAVWRPSSPPPSSSSSSSSSSPWDLSKTANFPGEWLASGSSSST</sequence>
<organism evidence="2">
    <name type="scientific">Oryza punctata</name>
    <name type="common">Red rice</name>
    <dbReference type="NCBI Taxonomy" id="4537"/>
    <lineage>
        <taxon>Eukaryota</taxon>
        <taxon>Viridiplantae</taxon>
        <taxon>Streptophyta</taxon>
        <taxon>Embryophyta</taxon>
        <taxon>Tracheophyta</taxon>
        <taxon>Spermatophyta</taxon>
        <taxon>Magnoliopsida</taxon>
        <taxon>Liliopsida</taxon>
        <taxon>Poales</taxon>
        <taxon>Poaceae</taxon>
        <taxon>BOP clade</taxon>
        <taxon>Oryzoideae</taxon>
        <taxon>Oryzeae</taxon>
        <taxon>Oryzinae</taxon>
        <taxon>Oryza</taxon>
    </lineage>
</organism>
<protein>
    <recommendedName>
        <fullName evidence="4">DUF1618 domain-containing protein</fullName>
    </recommendedName>
</protein>
<reference evidence="2" key="1">
    <citation type="submission" date="2015-04" db="UniProtKB">
        <authorList>
            <consortium name="EnsemblPlants"/>
        </authorList>
    </citation>
    <scope>IDENTIFICATION</scope>
</reference>
<evidence type="ECO:0000313" key="3">
    <source>
        <dbReference type="Proteomes" id="UP000026962"/>
    </source>
</evidence>
<dbReference type="AlphaFoldDB" id="A0A0E0KJW7"/>
<name>A0A0E0KJW7_ORYPU</name>
<dbReference type="Gramene" id="OPUNC03G33680.1">
    <property type="protein sequence ID" value="OPUNC03G33680.1"/>
    <property type="gene ID" value="OPUNC03G33680"/>
</dbReference>
<dbReference type="Proteomes" id="UP000026962">
    <property type="component" value="Chromosome 3"/>
</dbReference>
<evidence type="ECO:0000256" key="1">
    <source>
        <dbReference type="SAM" id="MobiDB-lite"/>
    </source>
</evidence>
<evidence type="ECO:0008006" key="4">
    <source>
        <dbReference type="Google" id="ProtNLM"/>
    </source>
</evidence>
<reference evidence="2" key="2">
    <citation type="submission" date="2018-05" db="EMBL/GenBank/DDBJ databases">
        <title>OpunRS2 (Oryza punctata Reference Sequence Version 2).</title>
        <authorList>
            <person name="Zhang J."/>
            <person name="Kudrna D."/>
            <person name="Lee S."/>
            <person name="Talag J."/>
            <person name="Welchert J."/>
            <person name="Wing R.A."/>
        </authorList>
    </citation>
    <scope>NUCLEOTIDE SEQUENCE [LARGE SCALE GENOMIC DNA]</scope>
</reference>
<feature type="compositionally biased region" description="Low complexity" evidence="1">
    <location>
        <begin position="176"/>
        <end position="185"/>
    </location>
</feature>
<evidence type="ECO:0000313" key="2">
    <source>
        <dbReference type="EnsemblPlants" id="OPUNC03G33680.1"/>
    </source>
</evidence>
<keyword evidence="3" id="KW-1185">Reference proteome</keyword>